<evidence type="ECO:0000313" key="3">
    <source>
        <dbReference type="Proteomes" id="UP000093740"/>
    </source>
</evidence>
<sequence length="132" mass="15229">MERFENLLGLNKSFEIPTDESMIWDEDDELSYLHLVSTSSLFREISAVSFDFLRNYLNEDETSVVTKIEIEHVAPVVVGERLVAGLRIVDVHENHITFKALVLRESQKVAEITITRVVVSKSYLRRKALEHI</sequence>
<dbReference type="InterPro" id="IPR025540">
    <property type="entry name" value="FlK"/>
</dbReference>
<feature type="domain" description="Fluoroacetyl-CoA-specific thioesterase-like" evidence="1">
    <location>
        <begin position="20"/>
        <end position="121"/>
    </location>
</feature>
<protein>
    <submittedName>
        <fullName evidence="2">Thioesterase</fullName>
    </submittedName>
</protein>
<dbReference type="AlphaFoldDB" id="A0AAI8CKY6"/>
<dbReference type="Gene3D" id="3.10.129.10">
    <property type="entry name" value="Hotdog Thioesterase"/>
    <property type="match status" value="1"/>
</dbReference>
<dbReference type="Proteomes" id="UP000093740">
    <property type="component" value="Chromosome"/>
</dbReference>
<dbReference type="InterPro" id="IPR029069">
    <property type="entry name" value="HotDog_dom_sf"/>
</dbReference>
<keyword evidence="3" id="KW-1185">Reference proteome</keyword>
<dbReference type="CDD" id="cd03440">
    <property type="entry name" value="hot_dog"/>
    <property type="match status" value="1"/>
</dbReference>
<proteinExistence type="predicted"/>
<organism evidence="2 3">
    <name type="scientific">Fervidobacterium islandicum</name>
    <dbReference type="NCBI Taxonomy" id="2423"/>
    <lineage>
        <taxon>Bacteria</taxon>
        <taxon>Thermotogati</taxon>
        <taxon>Thermotogota</taxon>
        <taxon>Thermotogae</taxon>
        <taxon>Thermotogales</taxon>
        <taxon>Fervidobacteriaceae</taxon>
        <taxon>Fervidobacterium</taxon>
    </lineage>
</organism>
<reference evidence="2 3" key="1">
    <citation type="journal article" date="2015" name="Stand. Genomic Sci.">
        <title>Genome sequence of a native-feather degrading extremely thermophilic Eubacterium, Fervidobacterium islandicum AW-1.</title>
        <authorList>
            <person name="Lee Y.J."/>
            <person name="Jeong H."/>
            <person name="Park G.S."/>
            <person name="Kwak Y."/>
            <person name="Lee S.J."/>
            <person name="Lee S.J."/>
            <person name="Park M.K."/>
            <person name="Kim J.Y."/>
            <person name="Kang H.K."/>
            <person name="Shin J.H."/>
            <person name="Lee D.W."/>
        </authorList>
    </citation>
    <scope>NUCLEOTIDE SEQUENCE [LARGE SCALE GENOMIC DNA]</scope>
    <source>
        <strain evidence="2 3">AW-1</strain>
    </source>
</reference>
<evidence type="ECO:0000259" key="1">
    <source>
        <dbReference type="Pfam" id="PF22636"/>
    </source>
</evidence>
<gene>
    <name evidence="2" type="ORF">NA23_02295</name>
</gene>
<dbReference type="PANTHER" id="PTHR36934">
    <property type="entry name" value="BLR0278 PROTEIN"/>
    <property type="match status" value="1"/>
</dbReference>
<dbReference type="SUPFAM" id="SSF54637">
    <property type="entry name" value="Thioesterase/thiol ester dehydrase-isomerase"/>
    <property type="match status" value="1"/>
</dbReference>
<name>A0AAI8CKY6_FERIS</name>
<dbReference type="PANTHER" id="PTHR36934:SF1">
    <property type="entry name" value="THIOESTERASE DOMAIN-CONTAINING PROTEIN"/>
    <property type="match status" value="1"/>
</dbReference>
<accession>A0AAI8CKY6</accession>
<dbReference type="Pfam" id="PF22636">
    <property type="entry name" value="FlK"/>
    <property type="match status" value="1"/>
</dbReference>
<evidence type="ECO:0000313" key="2">
    <source>
        <dbReference type="EMBL" id="AMW32245.1"/>
    </source>
</evidence>
<dbReference type="RefSeq" id="WP_033191259.1">
    <property type="nucleotide sequence ID" value="NZ_CP014334.2"/>
</dbReference>
<dbReference type="EMBL" id="CP014334">
    <property type="protein sequence ID" value="AMW32245.1"/>
    <property type="molecule type" value="Genomic_DNA"/>
</dbReference>
<dbReference type="KEGG" id="fia:NA23_02295"/>
<dbReference type="InterPro" id="IPR054485">
    <property type="entry name" value="FlK-like_dom"/>
</dbReference>